<comment type="caution">
    <text evidence="1">The sequence shown here is derived from an EMBL/GenBank/DDBJ whole genome shotgun (WGS) entry which is preliminary data.</text>
</comment>
<dbReference type="OrthoDB" id="414730at2759"/>
<gene>
    <name evidence="1" type="ORF">EVAR_103078_1</name>
</gene>
<sequence>MNIDLQFTSNVLLPAVHPQEHIDSYIHQGVGSIKTDALLATSSVDEPMAKSSFEGMRKIDNDKFMTTVYLPSAEFRARILIFLRDALNDDPHRRTHIGCDDHIIEIKTINFDLYVNIAIMIALELPGLTSGCSTTEAGVELIQQIFDAWEKSRNAIGVFYDLSKALDCVCHDTLIRKLRHYGVRGLSLGLLDSYLSGKIQSVDINDRELAHLRLSLQKNCWVGSKSLAAASRTRHEDARGGENRLPAPAGVQPFTRSRQILNARFKKGKLTACADVRAGARGGRRGARGAGGD</sequence>
<dbReference type="Proteomes" id="UP000299102">
    <property type="component" value="Unassembled WGS sequence"/>
</dbReference>
<dbReference type="STRING" id="151549.A0A4C1WNR2"/>
<protein>
    <recommendedName>
        <fullName evidence="3">Reverse transcriptase domain-containing protein</fullName>
    </recommendedName>
</protein>
<evidence type="ECO:0000313" key="1">
    <source>
        <dbReference type="EMBL" id="GBP52643.1"/>
    </source>
</evidence>
<keyword evidence="2" id="KW-1185">Reference proteome</keyword>
<organism evidence="1 2">
    <name type="scientific">Eumeta variegata</name>
    <name type="common">Bagworm moth</name>
    <name type="synonym">Eumeta japonica</name>
    <dbReference type="NCBI Taxonomy" id="151549"/>
    <lineage>
        <taxon>Eukaryota</taxon>
        <taxon>Metazoa</taxon>
        <taxon>Ecdysozoa</taxon>
        <taxon>Arthropoda</taxon>
        <taxon>Hexapoda</taxon>
        <taxon>Insecta</taxon>
        <taxon>Pterygota</taxon>
        <taxon>Neoptera</taxon>
        <taxon>Endopterygota</taxon>
        <taxon>Lepidoptera</taxon>
        <taxon>Glossata</taxon>
        <taxon>Ditrysia</taxon>
        <taxon>Tineoidea</taxon>
        <taxon>Psychidae</taxon>
        <taxon>Oiketicinae</taxon>
        <taxon>Eumeta</taxon>
    </lineage>
</organism>
<proteinExistence type="predicted"/>
<evidence type="ECO:0000313" key="2">
    <source>
        <dbReference type="Proteomes" id="UP000299102"/>
    </source>
</evidence>
<accession>A0A4C1WNR2</accession>
<evidence type="ECO:0008006" key="3">
    <source>
        <dbReference type="Google" id="ProtNLM"/>
    </source>
</evidence>
<dbReference type="AlphaFoldDB" id="A0A4C1WNR2"/>
<dbReference type="EMBL" id="BGZK01000607">
    <property type="protein sequence ID" value="GBP52643.1"/>
    <property type="molecule type" value="Genomic_DNA"/>
</dbReference>
<reference evidence="1 2" key="1">
    <citation type="journal article" date="2019" name="Commun. Biol.">
        <title>The bagworm genome reveals a unique fibroin gene that provides high tensile strength.</title>
        <authorList>
            <person name="Kono N."/>
            <person name="Nakamura H."/>
            <person name="Ohtoshi R."/>
            <person name="Tomita M."/>
            <person name="Numata K."/>
            <person name="Arakawa K."/>
        </authorList>
    </citation>
    <scope>NUCLEOTIDE SEQUENCE [LARGE SCALE GENOMIC DNA]</scope>
</reference>
<name>A0A4C1WNR2_EUMVA</name>